<dbReference type="InterPro" id="IPR006597">
    <property type="entry name" value="Sel1-like"/>
</dbReference>
<dbReference type="Gene3D" id="1.25.40.10">
    <property type="entry name" value="Tetratricopeptide repeat domain"/>
    <property type="match status" value="2"/>
</dbReference>
<accession>K0QZ54</accession>
<dbReference type="InterPro" id="IPR011990">
    <property type="entry name" value="TPR-like_helical_dom_sf"/>
</dbReference>
<evidence type="ECO:0000256" key="1">
    <source>
        <dbReference type="SAM" id="MobiDB-lite"/>
    </source>
</evidence>
<protein>
    <recommendedName>
        <fullName evidence="4">RING-type domain-containing protein</fullName>
    </recommendedName>
</protein>
<organism evidence="2 3">
    <name type="scientific">Thalassiosira oceanica</name>
    <name type="common">Marine diatom</name>
    <dbReference type="NCBI Taxonomy" id="159749"/>
    <lineage>
        <taxon>Eukaryota</taxon>
        <taxon>Sar</taxon>
        <taxon>Stramenopiles</taxon>
        <taxon>Ochrophyta</taxon>
        <taxon>Bacillariophyta</taxon>
        <taxon>Coscinodiscophyceae</taxon>
        <taxon>Thalassiosirophycidae</taxon>
        <taxon>Thalassiosirales</taxon>
        <taxon>Thalassiosiraceae</taxon>
        <taxon>Thalassiosira</taxon>
    </lineage>
</organism>
<dbReference type="Pfam" id="PF08238">
    <property type="entry name" value="Sel1"/>
    <property type="match status" value="5"/>
</dbReference>
<evidence type="ECO:0000313" key="2">
    <source>
        <dbReference type="EMBL" id="EJK44330.1"/>
    </source>
</evidence>
<dbReference type="AlphaFoldDB" id="K0QZ54"/>
<dbReference type="Proteomes" id="UP000266841">
    <property type="component" value="Unassembled WGS sequence"/>
</dbReference>
<feature type="compositionally biased region" description="Polar residues" evidence="1">
    <location>
        <begin position="412"/>
        <end position="430"/>
    </location>
</feature>
<proteinExistence type="predicted"/>
<dbReference type="eggNOG" id="KOG1550">
    <property type="taxonomic scope" value="Eukaryota"/>
</dbReference>
<feature type="compositionally biased region" description="Pro residues" evidence="1">
    <location>
        <begin position="330"/>
        <end position="346"/>
    </location>
</feature>
<keyword evidence="3" id="KW-1185">Reference proteome</keyword>
<dbReference type="SUPFAM" id="SSF57850">
    <property type="entry name" value="RING/U-box"/>
    <property type="match status" value="2"/>
</dbReference>
<dbReference type="SUPFAM" id="SSF81901">
    <property type="entry name" value="HCP-like"/>
    <property type="match status" value="2"/>
</dbReference>
<dbReference type="PANTHER" id="PTHR43628:SF1">
    <property type="entry name" value="CHITIN SYNTHASE REGULATORY FACTOR 2-RELATED"/>
    <property type="match status" value="1"/>
</dbReference>
<comment type="caution">
    <text evidence="2">The sequence shown here is derived from an EMBL/GenBank/DDBJ whole genome shotgun (WGS) entry which is preliminary data.</text>
</comment>
<dbReference type="InterPro" id="IPR052945">
    <property type="entry name" value="Mitotic_Regulator"/>
</dbReference>
<feature type="non-terminal residue" evidence="2">
    <location>
        <position position="1"/>
    </location>
</feature>
<feature type="region of interest" description="Disordered" evidence="1">
    <location>
        <begin position="307"/>
        <end position="459"/>
    </location>
</feature>
<dbReference type="PANTHER" id="PTHR43628">
    <property type="entry name" value="ACTIVATOR OF C KINASE PROTEIN 1-RELATED"/>
    <property type="match status" value="1"/>
</dbReference>
<gene>
    <name evidence="2" type="ORF">THAOC_37138</name>
</gene>
<evidence type="ECO:0008006" key="4">
    <source>
        <dbReference type="Google" id="ProtNLM"/>
    </source>
</evidence>
<feature type="region of interest" description="Disordered" evidence="1">
    <location>
        <begin position="264"/>
        <end position="289"/>
    </location>
</feature>
<evidence type="ECO:0000313" key="3">
    <source>
        <dbReference type="Proteomes" id="UP000266841"/>
    </source>
</evidence>
<sequence length="808" mass="88261">RDIMKICGACVRELPDGSYSVEQRRLRQSIRRCEECVAAGNQLALMKKGRTRSEADDCPICQLPLPLGFKQSSFRVCCMKEVCDGCVLASQRRGMLDCPFCRAPTEMTDSQALAMIRKRVDAGNPEAIYYLGTHYEYGQHGLEKDVTRAVELYERAAELGAKEAHYNIGVLYAQGEDVERDTAKAFRHFEAAAMCGHVSARHIMISAKLGHEKSLNMVKSAFMDGLATKADYAAALRGYQNSIKEMTQSPVMFFPCHINPNSAPTTLSDQVTVPGTASSSLRGRNERARPKALGALSARGWLIDDGRPSDAAVLLPSRTGEERRRLRGPRSPPSSFTPPPPPPVLPQRPRGGRHCGGLREKSPPSARRSPDNGGFPLDRPASSGAGTRRGRRPQKSSGLVPRIPTRVERLSSGRSGAVSSPPATRSSSGYSEGVGAPESYDPLRQRPQSECPVMPAAAPGSSVVYGDPADISPSGSSGTRVPPRRCCDRVLRCGLVAEHPGLEHEPEGAGSRPALLPREDRLRGQISEACLKSLVCGACERELPEGSYSVEQRRLRQSIRRCEECVAAGNQLVLMKKGRTRSEGDDCPICQLPIPLDFKQSETRPCCMTRVCKGCALAAQKRGMWDCPFCRTPAPKTHSQVLVMVKKRVDAGDPMAIYTLGNLYEYGRLGLEKDVTRAFELYEHAAELGVKEAHFSLGVLYEEGAEVEKDMAKAFRHYEAAAMCGHVSARHNLGCEEHEAENYDLALQHYLISAKLGADRSLLKVKTLFIDGLATKADYAAALRGHQKASEEMSSPNRDVAKVLLLFA</sequence>
<feature type="compositionally biased region" description="Polar residues" evidence="1">
    <location>
        <begin position="264"/>
        <end position="282"/>
    </location>
</feature>
<reference evidence="2 3" key="1">
    <citation type="journal article" date="2012" name="Genome Biol.">
        <title>Genome and low-iron response of an oceanic diatom adapted to chronic iron limitation.</title>
        <authorList>
            <person name="Lommer M."/>
            <person name="Specht M."/>
            <person name="Roy A.S."/>
            <person name="Kraemer L."/>
            <person name="Andreson R."/>
            <person name="Gutowska M.A."/>
            <person name="Wolf J."/>
            <person name="Bergner S.V."/>
            <person name="Schilhabel M.B."/>
            <person name="Klostermeier U.C."/>
            <person name="Beiko R.G."/>
            <person name="Rosenstiel P."/>
            <person name="Hippler M."/>
            <person name="Laroche J."/>
        </authorList>
    </citation>
    <scope>NUCLEOTIDE SEQUENCE [LARGE SCALE GENOMIC DNA]</scope>
    <source>
        <strain evidence="2 3">CCMP1005</strain>
    </source>
</reference>
<dbReference type="SMART" id="SM00671">
    <property type="entry name" value="SEL1"/>
    <property type="match status" value="5"/>
</dbReference>
<name>K0QZ54_THAOC</name>
<dbReference type="EMBL" id="AGNL01049833">
    <property type="protein sequence ID" value="EJK44330.1"/>
    <property type="molecule type" value="Genomic_DNA"/>
</dbReference>
<dbReference type="OrthoDB" id="272077at2759"/>